<comment type="caution">
    <text evidence="2">The sequence shown here is derived from an EMBL/GenBank/DDBJ whole genome shotgun (WGS) entry which is preliminary data.</text>
</comment>
<organism evidence="2 3">
    <name type="scientific">Prorocentrum cordatum</name>
    <dbReference type="NCBI Taxonomy" id="2364126"/>
    <lineage>
        <taxon>Eukaryota</taxon>
        <taxon>Sar</taxon>
        <taxon>Alveolata</taxon>
        <taxon>Dinophyceae</taxon>
        <taxon>Prorocentrales</taxon>
        <taxon>Prorocentraceae</taxon>
        <taxon>Prorocentrum</taxon>
    </lineage>
</organism>
<feature type="compositionally biased region" description="Basic residues" evidence="1">
    <location>
        <begin position="148"/>
        <end position="159"/>
    </location>
</feature>
<feature type="non-terminal residue" evidence="2">
    <location>
        <position position="227"/>
    </location>
</feature>
<feature type="compositionally biased region" description="Basic residues" evidence="1">
    <location>
        <begin position="63"/>
        <end position="75"/>
    </location>
</feature>
<evidence type="ECO:0000256" key="1">
    <source>
        <dbReference type="SAM" id="MobiDB-lite"/>
    </source>
</evidence>
<dbReference type="Proteomes" id="UP001189429">
    <property type="component" value="Unassembled WGS sequence"/>
</dbReference>
<feature type="compositionally biased region" description="Basic and acidic residues" evidence="1">
    <location>
        <begin position="135"/>
        <end position="145"/>
    </location>
</feature>
<feature type="non-terminal residue" evidence="2">
    <location>
        <position position="1"/>
    </location>
</feature>
<accession>A0ABN9TE08</accession>
<gene>
    <name evidence="2" type="ORF">PCOR1329_LOCUS38176</name>
</gene>
<protein>
    <submittedName>
        <fullName evidence="2">Uncharacterized protein</fullName>
    </submittedName>
</protein>
<name>A0ABN9TE08_9DINO</name>
<feature type="region of interest" description="Disordered" evidence="1">
    <location>
        <begin position="63"/>
        <end position="83"/>
    </location>
</feature>
<proteinExistence type="predicted"/>
<feature type="region of interest" description="Disordered" evidence="1">
    <location>
        <begin position="118"/>
        <end position="159"/>
    </location>
</feature>
<reference evidence="2" key="1">
    <citation type="submission" date="2023-10" db="EMBL/GenBank/DDBJ databases">
        <authorList>
            <person name="Chen Y."/>
            <person name="Shah S."/>
            <person name="Dougan E. K."/>
            <person name="Thang M."/>
            <person name="Chan C."/>
        </authorList>
    </citation>
    <scope>NUCLEOTIDE SEQUENCE [LARGE SCALE GENOMIC DNA]</scope>
</reference>
<keyword evidence="3" id="KW-1185">Reference proteome</keyword>
<dbReference type="EMBL" id="CAUYUJ010014623">
    <property type="protein sequence ID" value="CAK0844004.1"/>
    <property type="molecule type" value="Genomic_DNA"/>
</dbReference>
<sequence>STGGCPWSSPSPPAAPRARWSAAQASAAAPGWRASSRWRSWPPCCRAGWPCCSSAGSGATWRGWRRRSAGRRSRARAGLPARAPNRKCKRATIVSFEFHADDERDYEASARAALVGAAGGAGRGDPLQPAAEGGDGLRGRHDAARFRPGPRQRAGRHGRAVHLSLRAGLRSGGRLGPTGGAVHPRAAAVQRRSHAHHAALHRLRGFLRARERVPSAQGTPGLRIPLL</sequence>
<evidence type="ECO:0000313" key="3">
    <source>
        <dbReference type="Proteomes" id="UP001189429"/>
    </source>
</evidence>
<evidence type="ECO:0000313" key="2">
    <source>
        <dbReference type="EMBL" id="CAK0844004.1"/>
    </source>
</evidence>
<feature type="region of interest" description="Disordered" evidence="1">
    <location>
        <begin position="1"/>
        <end position="26"/>
    </location>
</feature>
<feature type="compositionally biased region" description="Low complexity" evidence="1">
    <location>
        <begin position="16"/>
        <end position="26"/>
    </location>
</feature>